<evidence type="ECO:0000313" key="3">
    <source>
        <dbReference type="Proteomes" id="UP001283361"/>
    </source>
</evidence>
<keyword evidence="1" id="KW-0732">Signal</keyword>
<sequence length="101" mass="11202">FVSVCLPVFVCVCLSEFVSVCLPVFVCVCLSEFVSVCLPEFVFVFLSEFVSVCLPEFVCVSFRISGMTKNNIDDYTNSVTEDNQNIEINGYVPLIGYGINT</sequence>
<comment type="caution">
    <text evidence="2">The sequence shown here is derived from an EMBL/GenBank/DDBJ whole genome shotgun (WGS) entry which is preliminary data.</text>
</comment>
<accession>A0AAE0XTF3</accession>
<organism evidence="2 3">
    <name type="scientific">Elysia crispata</name>
    <name type="common">lettuce slug</name>
    <dbReference type="NCBI Taxonomy" id="231223"/>
    <lineage>
        <taxon>Eukaryota</taxon>
        <taxon>Metazoa</taxon>
        <taxon>Spiralia</taxon>
        <taxon>Lophotrochozoa</taxon>
        <taxon>Mollusca</taxon>
        <taxon>Gastropoda</taxon>
        <taxon>Heterobranchia</taxon>
        <taxon>Euthyneura</taxon>
        <taxon>Panpulmonata</taxon>
        <taxon>Sacoglossa</taxon>
        <taxon>Placobranchoidea</taxon>
        <taxon>Plakobranchidae</taxon>
        <taxon>Elysia</taxon>
    </lineage>
</organism>
<feature type="non-terminal residue" evidence="2">
    <location>
        <position position="1"/>
    </location>
</feature>
<dbReference type="EMBL" id="JAWDGP010007632">
    <property type="protein sequence ID" value="KAK3710677.1"/>
    <property type="molecule type" value="Genomic_DNA"/>
</dbReference>
<evidence type="ECO:0000256" key="1">
    <source>
        <dbReference type="SAM" id="SignalP"/>
    </source>
</evidence>
<evidence type="ECO:0000313" key="2">
    <source>
        <dbReference type="EMBL" id="KAK3710677.1"/>
    </source>
</evidence>
<feature type="signal peptide" evidence="1">
    <location>
        <begin position="1"/>
        <end position="15"/>
    </location>
</feature>
<feature type="chain" id="PRO_5042054193" evidence="1">
    <location>
        <begin position="16"/>
        <end position="101"/>
    </location>
</feature>
<name>A0AAE0XTF3_9GAST</name>
<dbReference type="AlphaFoldDB" id="A0AAE0XTF3"/>
<gene>
    <name evidence="2" type="ORF">RRG08_000549</name>
</gene>
<protein>
    <submittedName>
        <fullName evidence="2">Uncharacterized protein</fullName>
    </submittedName>
</protein>
<reference evidence="2" key="1">
    <citation type="journal article" date="2023" name="G3 (Bethesda)">
        <title>A reference genome for the long-term kleptoplast-retaining sea slug Elysia crispata morphotype clarki.</title>
        <authorList>
            <person name="Eastman K.E."/>
            <person name="Pendleton A.L."/>
            <person name="Shaikh M.A."/>
            <person name="Suttiyut T."/>
            <person name="Ogas R."/>
            <person name="Tomko P."/>
            <person name="Gavelis G."/>
            <person name="Widhalm J.R."/>
            <person name="Wisecaver J.H."/>
        </authorList>
    </citation>
    <scope>NUCLEOTIDE SEQUENCE</scope>
    <source>
        <strain evidence="2">ECLA1</strain>
    </source>
</reference>
<dbReference type="Proteomes" id="UP001283361">
    <property type="component" value="Unassembled WGS sequence"/>
</dbReference>
<keyword evidence="3" id="KW-1185">Reference proteome</keyword>
<proteinExistence type="predicted"/>